<reference evidence="2 3" key="1">
    <citation type="submission" date="2019-03" db="EMBL/GenBank/DDBJ databases">
        <title>First draft genome of Liparis tanakae, snailfish: a comprehensive survey of snailfish specific genes.</title>
        <authorList>
            <person name="Kim W."/>
            <person name="Song I."/>
            <person name="Jeong J.-H."/>
            <person name="Kim D."/>
            <person name="Kim S."/>
            <person name="Ryu S."/>
            <person name="Song J.Y."/>
            <person name="Lee S.K."/>
        </authorList>
    </citation>
    <scope>NUCLEOTIDE SEQUENCE [LARGE SCALE GENOMIC DNA]</scope>
    <source>
        <tissue evidence="2">Muscle</tissue>
    </source>
</reference>
<accession>A0A4Z2G2E1</accession>
<evidence type="ECO:0000313" key="2">
    <source>
        <dbReference type="EMBL" id="TNN47063.1"/>
    </source>
</evidence>
<dbReference type="Proteomes" id="UP000314294">
    <property type="component" value="Unassembled WGS sequence"/>
</dbReference>
<name>A0A4Z2G2E1_9TELE</name>
<keyword evidence="3" id="KW-1185">Reference proteome</keyword>
<proteinExistence type="predicted"/>
<dbReference type="AlphaFoldDB" id="A0A4Z2G2E1"/>
<comment type="caution">
    <text evidence="2">The sequence shown here is derived from an EMBL/GenBank/DDBJ whole genome shotgun (WGS) entry which is preliminary data.</text>
</comment>
<evidence type="ECO:0000256" key="1">
    <source>
        <dbReference type="SAM" id="MobiDB-lite"/>
    </source>
</evidence>
<dbReference type="EMBL" id="SRLO01000759">
    <property type="protein sequence ID" value="TNN47063.1"/>
    <property type="molecule type" value="Genomic_DNA"/>
</dbReference>
<feature type="region of interest" description="Disordered" evidence="1">
    <location>
        <begin position="1"/>
        <end position="81"/>
    </location>
</feature>
<sequence>MQTSSRRRSQEQAAGQEEVSVRRSQEVSGGLRMQTSSRRRSQEQAAGQEEVSGCRPPPGGGLRRSQDADLLQEEVSGGLRM</sequence>
<evidence type="ECO:0000313" key="3">
    <source>
        <dbReference type="Proteomes" id="UP000314294"/>
    </source>
</evidence>
<gene>
    <name evidence="2" type="ORF">EYF80_042737</name>
</gene>
<organism evidence="2 3">
    <name type="scientific">Liparis tanakae</name>
    <name type="common">Tanaka's snailfish</name>
    <dbReference type="NCBI Taxonomy" id="230148"/>
    <lineage>
        <taxon>Eukaryota</taxon>
        <taxon>Metazoa</taxon>
        <taxon>Chordata</taxon>
        <taxon>Craniata</taxon>
        <taxon>Vertebrata</taxon>
        <taxon>Euteleostomi</taxon>
        <taxon>Actinopterygii</taxon>
        <taxon>Neopterygii</taxon>
        <taxon>Teleostei</taxon>
        <taxon>Neoteleostei</taxon>
        <taxon>Acanthomorphata</taxon>
        <taxon>Eupercaria</taxon>
        <taxon>Perciformes</taxon>
        <taxon>Cottioidei</taxon>
        <taxon>Cottales</taxon>
        <taxon>Liparidae</taxon>
        <taxon>Liparis</taxon>
    </lineage>
</organism>
<protein>
    <submittedName>
        <fullName evidence="2">Uncharacterized protein</fullName>
    </submittedName>
</protein>